<dbReference type="EMBL" id="QICA01000015">
    <property type="protein sequence ID" value="RNL37216.1"/>
    <property type="molecule type" value="Genomic_DNA"/>
</dbReference>
<organism evidence="2 3">
    <name type="scientific">Adlercreutzia equolifaciens subsp. celatus DSM 18785</name>
    <dbReference type="NCBI Taxonomy" id="1121021"/>
    <lineage>
        <taxon>Bacteria</taxon>
        <taxon>Bacillati</taxon>
        <taxon>Actinomycetota</taxon>
        <taxon>Coriobacteriia</taxon>
        <taxon>Eggerthellales</taxon>
        <taxon>Eggerthellaceae</taxon>
        <taxon>Adlercreutzia</taxon>
    </lineage>
</organism>
<keyword evidence="1" id="KW-0812">Transmembrane</keyword>
<gene>
    <name evidence="2" type="ORF">DMP10_08765</name>
</gene>
<feature type="transmembrane region" description="Helical" evidence="1">
    <location>
        <begin position="124"/>
        <end position="146"/>
    </location>
</feature>
<evidence type="ECO:0000256" key="1">
    <source>
        <dbReference type="SAM" id="Phobius"/>
    </source>
</evidence>
<proteinExistence type="predicted"/>
<dbReference type="Proteomes" id="UP000278327">
    <property type="component" value="Unassembled WGS sequence"/>
</dbReference>
<accession>A0A3N0ASE2</accession>
<feature type="transmembrane region" description="Helical" evidence="1">
    <location>
        <begin position="63"/>
        <end position="81"/>
    </location>
</feature>
<protein>
    <submittedName>
        <fullName evidence="2">Uncharacterized protein</fullName>
    </submittedName>
</protein>
<reference evidence="2 3" key="1">
    <citation type="journal article" date="2019" name="Microbiol. Resour. Announc.">
        <title>Draft Genome Sequences of Type Strains of Gordonibacter faecihominis, Paraeggerthella hongkongensis, Parvibacter caecicola,Slackia equolifaciens, Slackia faecicanis, and Slackia isoflavoniconvertens.</title>
        <authorList>
            <person name="Danylec N."/>
            <person name="Stoll D.A."/>
            <person name="Dotsch A."/>
            <person name="Huch M."/>
        </authorList>
    </citation>
    <scope>NUCLEOTIDE SEQUENCE [LARGE SCALE GENOMIC DNA]</scope>
    <source>
        <strain evidence="2 3">DSM 18785</strain>
    </source>
</reference>
<name>A0A3N0ASE2_9ACTN</name>
<comment type="caution">
    <text evidence="2">The sequence shown here is derived from an EMBL/GenBank/DDBJ whole genome shotgun (WGS) entry which is preliminary data.</text>
</comment>
<keyword evidence="1" id="KW-0472">Membrane</keyword>
<evidence type="ECO:0000313" key="3">
    <source>
        <dbReference type="Proteomes" id="UP000278327"/>
    </source>
</evidence>
<sequence length="156" mass="16860">MGKDSASPQKVPRRVTAATWVVRLCFAFVFVVNVQCALGFALAPEAYMGAYELGGVPGRVATQGIGIAFLMWNCTYPLVIWRPERHRALASVVLAQQVVGLVGESLIRATLPAGHDLLASSIDLFIAFDAIGLVLMAASWGIFFLLEKRTCARIHA</sequence>
<feature type="transmembrane region" description="Helical" evidence="1">
    <location>
        <begin position="88"/>
        <end position="109"/>
    </location>
</feature>
<evidence type="ECO:0000313" key="2">
    <source>
        <dbReference type="EMBL" id="RNL37216.1"/>
    </source>
</evidence>
<feature type="transmembrane region" description="Helical" evidence="1">
    <location>
        <begin position="20"/>
        <end position="43"/>
    </location>
</feature>
<keyword evidence="3" id="KW-1185">Reference proteome</keyword>
<keyword evidence="1" id="KW-1133">Transmembrane helix</keyword>
<dbReference type="AlphaFoldDB" id="A0A3N0ASE2"/>